<evidence type="ECO:0000313" key="5">
    <source>
        <dbReference type="EMBL" id="RKO86420.1"/>
    </source>
</evidence>
<evidence type="ECO:0000256" key="2">
    <source>
        <dbReference type="ARBA" id="ARBA00023004"/>
    </source>
</evidence>
<reference evidence="6" key="1">
    <citation type="journal article" date="2018" name="Nat. Microbiol.">
        <title>Leveraging single-cell genomics to expand the fungal tree of life.</title>
        <authorList>
            <person name="Ahrendt S.R."/>
            <person name="Quandt C.A."/>
            <person name="Ciobanu D."/>
            <person name="Clum A."/>
            <person name="Salamov A."/>
            <person name="Andreopoulos B."/>
            <person name="Cheng J.F."/>
            <person name="Woyke T."/>
            <person name="Pelin A."/>
            <person name="Henrissat B."/>
            <person name="Reynolds N.K."/>
            <person name="Benny G.L."/>
            <person name="Smith M.E."/>
            <person name="James T.Y."/>
            <person name="Grigoriev I.V."/>
        </authorList>
    </citation>
    <scope>NUCLEOTIDE SEQUENCE [LARGE SCALE GENOMIC DNA]</scope>
</reference>
<dbReference type="PANTHER" id="PTHR47435:SF4">
    <property type="entry name" value="KELCH REPEAT PROTEIN (AFU_ORTHOLOGUE AFUA_5G12780)"/>
    <property type="match status" value="1"/>
</dbReference>
<dbReference type="InterPro" id="IPR015915">
    <property type="entry name" value="Kelch-typ_b-propeller"/>
</dbReference>
<dbReference type="GO" id="GO:0019760">
    <property type="term" value="P:glucosinolate metabolic process"/>
    <property type="evidence" value="ECO:0007669"/>
    <property type="project" value="UniProtKB-ARBA"/>
</dbReference>
<dbReference type="EMBL" id="KZ998212">
    <property type="protein sequence ID" value="RKO86420.1"/>
    <property type="molecule type" value="Genomic_DNA"/>
</dbReference>
<evidence type="ECO:0000313" key="6">
    <source>
        <dbReference type="Proteomes" id="UP000269721"/>
    </source>
</evidence>
<keyword evidence="3" id="KW-0472">Membrane</keyword>
<evidence type="ECO:0000256" key="4">
    <source>
        <dbReference type="SAM" id="SignalP"/>
    </source>
</evidence>
<dbReference type="Proteomes" id="UP000269721">
    <property type="component" value="Unassembled WGS sequence"/>
</dbReference>
<gene>
    <name evidence="5" type="ORF">BDK51DRAFT_39984</name>
</gene>
<keyword evidence="4" id="KW-0732">Signal</keyword>
<feature type="chain" id="PRO_5020718228" description="Galactose oxidase" evidence="4">
    <location>
        <begin position="22"/>
        <end position="492"/>
    </location>
</feature>
<proteinExistence type="predicted"/>
<feature type="signal peptide" evidence="4">
    <location>
        <begin position="1"/>
        <end position="21"/>
    </location>
</feature>
<dbReference type="AlphaFoldDB" id="A0A4P9W6R1"/>
<keyword evidence="3" id="KW-1133">Transmembrane helix</keyword>
<protein>
    <recommendedName>
        <fullName evidence="7">Galactose oxidase</fullName>
    </recommendedName>
</protein>
<evidence type="ECO:0008006" key="7">
    <source>
        <dbReference type="Google" id="ProtNLM"/>
    </source>
</evidence>
<dbReference type="SUPFAM" id="SSF50965">
    <property type="entry name" value="Galactose oxidase, central domain"/>
    <property type="match status" value="1"/>
</dbReference>
<sequence>MRRRAPFKLLTTALSIACTSAAVVRLPDAPRVAQPIPRFSAQLIPGSNKLVFLGGAPYVTSVNATYESLATTVTTLTYRDQILANVSVAAPKFNPLQSYGMGCDVNQVHLYCWGGYHAAPAETMVMLDTPLSMMNLKTLQWTGMRNVSLPALAYHTLTIVGDAAYVIGGMTVSLASPSLWEIPLSSGAPNATGTRLSVGGEVMNPVFGHCAALFGNDSILIFGGQGNNPEQPKQANANTFIFNTTTMKLASAAPFPALAPSMRTSSSCVSVNGDVWLFGGVNFVPDIQGYNDMWVFWRQNLSWTQVSGPGSAPGQPSIRWGASMAVADGNRFLVVSGDEMEADGGFFYFDLLTRQWMPPADGKSGPGFDLRSGPVTLPISVTTPSPTAPSPKASVGQPSDAIKWAADISVVVLCLCIGAIGAIVWARKRRKKDTTLSRKCKLDDDFEGADDLPPPSYDDFVANYRCDSQNDVDLIHALIRSWGVAPSDRALG</sequence>
<name>A0A4P9W6R1_9FUNG</name>
<dbReference type="PANTHER" id="PTHR47435">
    <property type="entry name" value="KELCH REPEAT PROTEIN (AFU_ORTHOLOGUE AFUA_5G12780)"/>
    <property type="match status" value="1"/>
</dbReference>
<evidence type="ECO:0000256" key="1">
    <source>
        <dbReference type="ARBA" id="ARBA00022737"/>
    </source>
</evidence>
<evidence type="ECO:0000256" key="3">
    <source>
        <dbReference type="SAM" id="Phobius"/>
    </source>
</evidence>
<organism evidence="5 6">
    <name type="scientific">Blyttiomyces helicus</name>
    <dbReference type="NCBI Taxonomy" id="388810"/>
    <lineage>
        <taxon>Eukaryota</taxon>
        <taxon>Fungi</taxon>
        <taxon>Fungi incertae sedis</taxon>
        <taxon>Chytridiomycota</taxon>
        <taxon>Chytridiomycota incertae sedis</taxon>
        <taxon>Chytridiomycetes</taxon>
        <taxon>Chytridiomycetes incertae sedis</taxon>
        <taxon>Blyttiomyces</taxon>
    </lineage>
</organism>
<keyword evidence="2" id="KW-0408">Iron</keyword>
<feature type="transmembrane region" description="Helical" evidence="3">
    <location>
        <begin position="404"/>
        <end position="426"/>
    </location>
</feature>
<accession>A0A4P9W6R1</accession>
<dbReference type="Gene3D" id="2.120.10.80">
    <property type="entry name" value="Kelch-type beta propeller"/>
    <property type="match status" value="2"/>
</dbReference>
<keyword evidence="6" id="KW-1185">Reference proteome</keyword>
<dbReference type="OrthoDB" id="4447at2759"/>
<keyword evidence="3" id="KW-0812">Transmembrane</keyword>
<dbReference type="InterPro" id="IPR011043">
    <property type="entry name" value="Gal_Oxase/kelch_b-propeller"/>
</dbReference>
<dbReference type="Pfam" id="PF24681">
    <property type="entry name" value="Kelch_KLHDC2_KLHL20_DRC7"/>
    <property type="match status" value="1"/>
</dbReference>
<keyword evidence="1" id="KW-0677">Repeat</keyword>